<evidence type="ECO:0000313" key="5">
    <source>
        <dbReference type="Proteomes" id="UP000797356"/>
    </source>
</evidence>
<proteinExistence type="inferred from homology"/>
<comment type="caution">
    <text evidence="4">The sequence shown here is derived from an EMBL/GenBank/DDBJ whole genome shotgun (WGS) entry which is preliminary data.</text>
</comment>
<keyword evidence="2 4" id="KW-0121">Carboxypeptidase</keyword>
<feature type="compositionally biased region" description="Polar residues" evidence="3">
    <location>
        <begin position="649"/>
        <end position="666"/>
    </location>
</feature>
<dbReference type="PRINTS" id="PR00724">
    <property type="entry name" value="CRBOXYPTASEC"/>
</dbReference>
<evidence type="ECO:0000256" key="2">
    <source>
        <dbReference type="RuleBase" id="RU361156"/>
    </source>
</evidence>
<gene>
    <name evidence="4" type="ORF">COCNU_08G010430</name>
</gene>
<comment type="similarity">
    <text evidence="1 2">Belongs to the peptidase S10 family.</text>
</comment>
<sequence length="672" mass="74213">MEKSFSLLPFFLIYLLFRISLFHIKFVSAFGTVDGLEQWGYVQVRPKAHMFWWLYRSPQRVENASTPWPTVLWLQGGPGGSGVGIGNFQEIGPLDTSLKPRNSTWLQTVDLLFVDNPVGTGYSFVEDEKLLVKTDWEAATDLTTLLKKLYNENDSLQRSPLFIVAESYGGKFAVTLGLLVVKAIKAGTLKLKLGGVVLGDSWISPEDFVVCSEYYVHLFSNKELVAERIRQQLAKGQYFEATITCQSLQNQILRDSHGVDFYNFLRDAGSYPISEMAVALSDKIDMKKSYSSYLSSNASSVDLASLMNGVIKEKIRIIPKNVSWGGQSNSVFNALMNEYMKPRINEVDELLSLGVNVTIYNGQGASGVGIGNFQEIGPLDTDLKPRNTTWLQKADLLFVDNPVGTGYSYVEDANALVTTDWEAATDLTTLLKKLYDKNERLQKSPLYVVAESYGGKFAVTLGISVAKAIKAGELKLTFGGVALGDSWISPEDFVDFYNFMLDAGEDPISASTNLEISERLAMKKSYSTYLSSKASSSGSLDDLMNGIIKKKLKIIPKDVSWGGQSDDVFETMGNDFMKPRITEVDELLSLGVNVASAELPAVELLPAGRTSQLPSFFRTPSIETELFVRPNSFELPTAEPLQIPRPNSFGPTPSGRASTKSSQWPNFSADEP</sequence>
<dbReference type="PANTHER" id="PTHR11802:SF498">
    <property type="entry name" value="OS03G0393066 PROTEIN"/>
    <property type="match status" value="1"/>
</dbReference>
<keyword evidence="2" id="KW-0378">Hydrolase</keyword>
<accession>A0A8K0IJ30</accession>
<dbReference type="Pfam" id="PF00450">
    <property type="entry name" value="Peptidase_S10"/>
    <property type="match status" value="1"/>
</dbReference>
<reference evidence="4" key="1">
    <citation type="journal article" date="2017" name="Gigascience">
        <title>The genome draft of coconut (Cocos nucifera).</title>
        <authorList>
            <person name="Xiao Y."/>
            <person name="Xu P."/>
            <person name="Fan H."/>
            <person name="Baudouin L."/>
            <person name="Xia W."/>
            <person name="Bocs S."/>
            <person name="Xu J."/>
            <person name="Li Q."/>
            <person name="Guo A."/>
            <person name="Zhou L."/>
            <person name="Li J."/>
            <person name="Wu Y."/>
            <person name="Ma Z."/>
            <person name="Armero A."/>
            <person name="Issali A.E."/>
            <person name="Liu N."/>
            <person name="Peng M."/>
            <person name="Yang Y."/>
        </authorList>
    </citation>
    <scope>NUCLEOTIDE SEQUENCE</scope>
    <source>
        <tissue evidence="4">Spear leaf of Hainan Tall coconut</tissue>
    </source>
</reference>
<dbReference type="InterPro" id="IPR018202">
    <property type="entry name" value="Ser_caboxypep_ser_AS"/>
</dbReference>
<evidence type="ECO:0000313" key="4">
    <source>
        <dbReference type="EMBL" id="KAG1359597.1"/>
    </source>
</evidence>
<dbReference type="Proteomes" id="UP000797356">
    <property type="component" value="Chromosome 8"/>
</dbReference>
<reference evidence="4" key="2">
    <citation type="submission" date="2019-07" db="EMBL/GenBank/DDBJ databases">
        <authorList>
            <person name="Yang Y."/>
            <person name="Bocs S."/>
            <person name="Baudouin L."/>
        </authorList>
    </citation>
    <scope>NUCLEOTIDE SEQUENCE</scope>
    <source>
        <tissue evidence="4">Spear leaf of Hainan Tall coconut</tissue>
    </source>
</reference>
<dbReference type="SUPFAM" id="SSF53474">
    <property type="entry name" value="alpha/beta-Hydrolases"/>
    <property type="match status" value="2"/>
</dbReference>
<dbReference type="OrthoDB" id="443318at2759"/>
<dbReference type="Gene3D" id="3.40.50.1820">
    <property type="entry name" value="alpha/beta hydrolase"/>
    <property type="match status" value="2"/>
</dbReference>
<dbReference type="InterPro" id="IPR029058">
    <property type="entry name" value="AB_hydrolase_fold"/>
</dbReference>
<organism evidence="4 5">
    <name type="scientific">Cocos nucifera</name>
    <name type="common">Coconut palm</name>
    <dbReference type="NCBI Taxonomy" id="13894"/>
    <lineage>
        <taxon>Eukaryota</taxon>
        <taxon>Viridiplantae</taxon>
        <taxon>Streptophyta</taxon>
        <taxon>Embryophyta</taxon>
        <taxon>Tracheophyta</taxon>
        <taxon>Spermatophyta</taxon>
        <taxon>Magnoliopsida</taxon>
        <taxon>Liliopsida</taxon>
        <taxon>Arecaceae</taxon>
        <taxon>Arecoideae</taxon>
        <taxon>Cocoseae</taxon>
        <taxon>Attaleinae</taxon>
        <taxon>Cocos</taxon>
    </lineage>
</organism>
<dbReference type="EMBL" id="CM017879">
    <property type="protein sequence ID" value="KAG1359597.1"/>
    <property type="molecule type" value="Genomic_DNA"/>
</dbReference>
<dbReference type="EC" id="3.4.16.-" evidence="2"/>
<dbReference type="GO" id="GO:0006508">
    <property type="term" value="P:proteolysis"/>
    <property type="evidence" value="ECO:0007669"/>
    <property type="project" value="UniProtKB-KW"/>
</dbReference>
<name>A0A8K0IJ30_COCNU</name>
<keyword evidence="2" id="KW-0645">Protease</keyword>
<dbReference type="PANTHER" id="PTHR11802">
    <property type="entry name" value="SERINE PROTEASE FAMILY S10 SERINE CARBOXYPEPTIDASE"/>
    <property type="match status" value="1"/>
</dbReference>
<dbReference type="InterPro" id="IPR001563">
    <property type="entry name" value="Peptidase_S10"/>
</dbReference>
<protein>
    <recommendedName>
        <fullName evidence="2">Carboxypeptidase</fullName>
        <ecNumber evidence="2">3.4.16.-</ecNumber>
    </recommendedName>
</protein>
<feature type="region of interest" description="Disordered" evidence="3">
    <location>
        <begin position="637"/>
        <end position="672"/>
    </location>
</feature>
<dbReference type="PROSITE" id="PS00131">
    <property type="entry name" value="CARBOXYPEPT_SER_SER"/>
    <property type="match status" value="2"/>
</dbReference>
<evidence type="ECO:0000256" key="3">
    <source>
        <dbReference type="SAM" id="MobiDB-lite"/>
    </source>
</evidence>
<keyword evidence="5" id="KW-1185">Reference proteome</keyword>
<evidence type="ECO:0000256" key="1">
    <source>
        <dbReference type="ARBA" id="ARBA00009431"/>
    </source>
</evidence>
<dbReference type="GO" id="GO:0004185">
    <property type="term" value="F:serine-type carboxypeptidase activity"/>
    <property type="evidence" value="ECO:0007669"/>
    <property type="project" value="UniProtKB-UniRule"/>
</dbReference>
<dbReference type="AlphaFoldDB" id="A0A8K0IJ30"/>